<keyword evidence="2" id="KW-1185">Reference proteome</keyword>
<dbReference type="EMBL" id="REGN01001983">
    <property type="protein sequence ID" value="RNA31133.1"/>
    <property type="molecule type" value="Genomic_DNA"/>
</dbReference>
<protein>
    <submittedName>
        <fullName evidence="1">Uncharacterized protein</fullName>
    </submittedName>
</protein>
<proteinExistence type="predicted"/>
<gene>
    <name evidence="1" type="ORF">BpHYR1_019199</name>
</gene>
<name>A0A3M7S5P0_BRAPC</name>
<dbReference type="AlphaFoldDB" id="A0A3M7S5P0"/>
<dbReference type="Proteomes" id="UP000276133">
    <property type="component" value="Unassembled WGS sequence"/>
</dbReference>
<evidence type="ECO:0000313" key="2">
    <source>
        <dbReference type="Proteomes" id="UP000276133"/>
    </source>
</evidence>
<sequence length="66" mass="7711">MVILRTIVMIRHLIHSKNHTSNFAILDHFFFIVAVGQRLNQVTLIESSYNHLSSSRSAFEDKYLIH</sequence>
<organism evidence="1 2">
    <name type="scientific">Brachionus plicatilis</name>
    <name type="common">Marine rotifer</name>
    <name type="synonym">Brachionus muelleri</name>
    <dbReference type="NCBI Taxonomy" id="10195"/>
    <lineage>
        <taxon>Eukaryota</taxon>
        <taxon>Metazoa</taxon>
        <taxon>Spiralia</taxon>
        <taxon>Gnathifera</taxon>
        <taxon>Rotifera</taxon>
        <taxon>Eurotatoria</taxon>
        <taxon>Monogononta</taxon>
        <taxon>Pseudotrocha</taxon>
        <taxon>Ploima</taxon>
        <taxon>Brachionidae</taxon>
        <taxon>Brachionus</taxon>
    </lineage>
</organism>
<evidence type="ECO:0000313" key="1">
    <source>
        <dbReference type="EMBL" id="RNA31133.1"/>
    </source>
</evidence>
<accession>A0A3M7S5P0</accession>
<reference evidence="1 2" key="1">
    <citation type="journal article" date="2018" name="Sci. Rep.">
        <title>Genomic signatures of local adaptation to the degree of environmental predictability in rotifers.</title>
        <authorList>
            <person name="Franch-Gras L."/>
            <person name="Hahn C."/>
            <person name="Garcia-Roger E.M."/>
            <person name="Carmona M.J."/>
            <person name="Serra M."/>
            <person name="Gomez A."/>
        </authorList>
    </citation>
    <scope>NUCLEOTIDE SEQUENCE [LARGE SCALE GENOMIC DNA]</scope>
    <source>
        <strain evidence="1">HYR1</strain>
    </source>
</reference>
<comment type="caution">
    <text evidence="1">The sequence shown here is derived from an EMBL/GenBank/DDBJ whole genome shotgun (WGS) entry which is preliminary data.</text>
</comment>